<comment type="caution">
    <text evidence="1">The sequence shown here is derived from an EMBL/GenBank/DDBJ whole genome shotgun (WGS) entry which is preliminary data.</text>
</comment>
<dbReference type="EMBL" id="BMHF01000005">
    <property type="protein sequence ID" value="GGA34545.1"/>
    <property type="molecule type" value="Genomic_DNA"/>
</dbReference>
<dbReference type="Proteomes" id="UP000609323">
    <property type="component" value="Unassembled WGS sequence"/>
</dbReference>
<accession>A0ABQ1G0M7</accession>
<gene>
    <name evidence="1" type="ORF">GCM10010917_19780</name>
</gene>
<reference evidence="2" key="1">
    <citation type="journal article" date="2019" name="Int. J. Syst. Evol. Microbiol.">
        <title>The Global Catalogue of Microorganisms (GCM) 10K type strain sequencing project: providing services to taxonomists for standard genome sequencing and annotation.</title>
        <authorList>
            <consortium name="The Broad Institute Genomics Platform"/>
            <consortium name="The Broad Institute Genome Sequencing Center for Infectious Disease"/>
            <person name="Wu L."/>
            <person name="Ma J."/>
        </authorList>
    </citation>
    <scope>NUCLEOTIDE SEQUENCE [LARGE SCALE GENOMIC DNA]</scope>
    <source>
        <strain evidence="2">CGMCC 1.15044</strain>
    </source>
</reference>
<proteinExistence type="predicted"/>
<protein>
    <submittedName>
        <fullName evidence="1">Uncharacterized protein</fullName>
    </submittedName>
</protein>
<evidence type="ECO:0000313" key="1">
    <source>
        <dbReference type="EMBL" id="GGA34545.1"/>
    </source>
</evidence>
<organism evidence="1 2">
    <name type="scientific">Paenibacillus physcomitrellae</name>
    <dbReference type="NCBI Taxonomy" id="1619311"/>
    <lineage>
        <taxon>Bacteria</taxon>
        <taxon>Bacillati</taxon>
        <taxon>Bacillota</taxon>
        <taxon>Bacilli</taxon>
        <taxon>Bacillales</taxon>
        <taxon>Paenibacillaceae</taxon>
        <taxon>Paenibacillus</taxon>
    </lineage>
</organism>
<evidence type="ECO:0000313" key="2">
    <source>
        <dbReference type="Proteomes" id="UP000609323"/>
    </source>
</evidence>
<sequence length="79" mass="9116">MMAEKTIVNGILERLEGEEEKSVVHLQKDLGIQRTGLKKMLEKQRMQEDAYYAKELAASVYNRLSGTLESKQFSILNER</sequence>
<name>A0ABQ1G0M7_9BACL</name>
<keyword evidence="2" id="KW-1185">Reference proteome</keyword>